<reference evidence="1" key="1">
    <citation type="submission" date="2022-11" db="EMBL/GenBank/DDBJ databases">
        <title>Genome Sequence of Boeremia exigua.</title>
        <authorList>
            <person name="Buettner E."/>
        </authorList>
    </citation>
    <scope>NUCLEOTIDE SEQUENCE</scope>
    <source>
        <strain evidence="1">CU02</strain>
    </source>
</reference>
<sequence length="349" mass="38198">MAPGLLPLLGLRQDAISGSSEQVDGTAGWCRVTDSVKTLETEAVQYMQRCRSATPQGVKGSAAPSLPVDDAACLRSLEPDAWTSPRAERIRTHRDARNRIEQHPLSGDMIHPAFLSFSMHRTPQHYANITRLHHLILVDLDVLGPGCAYLDYPHDLYVTLQGTSRTSPQSRDLTPTSFILRVAHPEDMNSTMMANEPEWSSKPAWKLPGWAEPLMVASILFGAMALTRRRNYRIFDRSAGSTSVGYLDSDSHGSSDALLSYPSDEDDLSDVNTTKFPPKEQHTQSHPAALPVPDRDVLLDHQLCVLPPDGRALSQAVRGEGHLGCVAGARNRSVGGGRARHAELPVPRP</sequence>
<evidence type="ECO:0000313" key="2">
    <source>
        <dbReference type="Proteomes" id="UP001153331"/>
    </source>
</evidence>
<accession>A0ACC2HU38</accession>
<keyword evidence="2" id="KW-1185">Reference proteome</keyword>
<protein>
    <submittedName>
        <fullName evidence="1">Uncharacterized protein</fullName>
    </submittedName>
</protein>
<name>A0ACC2HU38_9PLEO</name>
<comment type="caution">
    <text evidence="1">The sequence shown here is derived from an EMBL/GenBank/DDBJ whole genome shotgun (WGS) entry which is preliminary data.</text>
</comment>
<gene>
    <name evidence="1" type="ORF">OPT61_g9655</name>
</gene>
<proteinExistence type="predicted"/>
<evidence type="ECO:0000313" key="1">
    <source>
        <dbReference type="EMBL" id="KAJ8106258.1"/>
    </source>
</evidence>
<organism evidence="1 2">
    <name type="scientific">Boeremia exigua</name>
    <dbReference type="NCBI Taxonomy" id="749465"/>
    <lineage>
        <taxon>Eukaryota</taxon>
        <taxon>Fungi</taxon>
        <taxon>Dikarya</taxon>
        <taxon>Ascomycota</taxon>
        <taxon>Pezizomycotina</taxon>
        <taxon>Dothideomycetes</taxon>
        <taxon>Pleosporomycetidae</taxon>
        <taxon>Pleosporales</taxon>
        <taxon>Pleosporineae</taxon>
        <taxon>Didymellaceae</taxon>
        <taxon>Boeremia</taxon>
    </lineage>
</organism>
<dbReference type="Proteomes" id="UP001153331">
    <property type="component" value="Unassembled WGS sequence"/>
</dbReference>
<dbReference type="EMBL" id="JAPHNI010001224">
    <property type="protein sequence ID" value="KAJ8106258.1"/>
    <property type="molecule type" value="Genomic_DNA"/>
</dbReference>